<dbReference type="AlphaFoldDB" id="A0A2D0N853"/>
<gene>
    <name evidence="1" type="ORF">CRP01_19245</name>
</gene>
<evidence type="ECO:0000313" key="1">
    <source>
        <dbReference type="EMBL" id="PHN04657.1"/>
    </source>
</evidence>
<organism evidence="1 2">
    <name type="scientific">Flavilitoribacter nigricans (strain ATCC 23147 / DSM 23189 / NBRC 102662 / NCIMB 1420 / SS-2)</name>
    <name type="common">Lewinella nigricans</name>
    <dbReference type="NCBI Taxonomy" id="1122177"/>
    <lineage>
        <taxon>Bacteria</taxon>
        <taxon>Pseudomonadati</taxon>
        <taxon>Bacteroidota</taxon>
        <taxon>Saprospiria</taxon>
        <taxon>Saprospirales</taxon>
        <taxon>Lewinellaceae</taxon>
        <taxon>Flavilitoribacter</taxon>
    </lineage>
</organism>
<reference evidence="1 2" key="1">
    <citation type="submission" date="2017-10" db="EMBL/GenBank/DDBJ databases">
        <title>The draft genome sequence of Lewinella nigricans NBRC 102662.</title>
        <authorList>
            <person name="Wang K."/>
        </authorList>
    </citation>
    <scope>NUCLEOTIDE SEQUENCE [LARGE SCALE GENOMIC DNA]</scope>
    <source>
        <strain evidence="1 2">NBRC 102662</strain>
    </source>
</reference>
<dbReference type="Proteomes" id="UP000223913">
    <property type="component" value="Unassembled WGS sequence"/>
</dbReference>
<comment type="caution">
    <text evidence="1">The sequence shown here is derived from an EMBL/GenBank/DDBJ whole genome shotgun (WGS) entry which is preliminary data.</text>
</comment>
<proteinExistence type="predicted"/>
<protein>
    <submittedName>
        <fullName evidence="1">Uncharacterized protein</fullName>
    </submittedName>
</protein>
<name>A0A2D0N853_FLAN2</name>
<keyword evidence="2" id="KW-1185">Reference proteome</keyword>
<sequence>MKINKACLHREGREAAKFYNDFFRENLLQQIFRSFATLTVKNTKVSGFAVGKFTKKPSVFAPPR</sequence>
<accession>A0A2D0N853</accession>
<evidence type="ECO:0000313" key="2">
    <source>
        <dbReference type="Proteomes" id="UP000223913"/>
    </source>
</evidence>
<dbReference type="EMBL" id="PDUD01000024">
    <property type="protein sequence ID" value="PHN04657.1"/>
    <property type="molecule type" value="Genomic_DNA"/>
</dbReference>